<evidence type="ECO:0000259" key="1">
    <source>
        <dbReference type="Pfam" id="PF01073"/>
    </source>
</evidence>
<name>X1D1F8_9ZZZZ</name>
<comment type="caution">
    <text evidence="2">The sequence shown here is derived from an EMBL/GenBank/DDBJ whole genome shotgun (WGS) entry which is preliminary data.</text>
</comment>
<dbReference type="GO" id="GO:0004029">
    <property type="term" value="F:aldehyde dehydrogenase (NAD+) activity"/>
    <property type="evidence" value="ECO:0007669"/>
    <property type="project" value="TreeGrafter"/>
</dbReference>
<dbReference type="GO" id="GO:0006694">
    <property type="term" value="P:steroid biosynthetic process"/>
    <property type="evidence" value="ECO:0007669"/>
    <property type="project" value="InterPro"/>
</dbReference>
<dbReference type="Gene3D" id="3.40.50.720">
    <property type="entry name" value="NAD(P)-binding Rossmann-like Domain"/>
    <property type="match status" value="1"/>
</dbReference>
<dbReference type="Pfam" id="PF01073">
    <property type="entry name" value="3Beta_HSD"/>
    <property type="match status" value="1"/>
</dbReference>
<dbReference type="SUPFAM" id="SSF51735">
    <property type="entry name" value="NAD(P)-binding Rossmann-fold domains"/>
    <property type="match status" value="1"/>
</dbReference>
<dbReference type="InterPro" id="IPR002225">
    <property type="entry name" value="3Beta_OHSteriod_DH/Estase"/>
</dbReference>
<evidence type="ECO:0000313" key="2">
    <source>
        <dbReference type="EMBL" id="GAH14651.1"/>
    </source>
</evidence>
<dbReference type="PANTHER" id="PTHR48079">
    <property type="entry name" value="PROTEIN YEEZ"/>
    <property type="match status" value="1"/>
</dbReference>
<dbReference type="PANTHER" id="PTHR48079:SF6">
    <property type="entry name" value="NAD(P)-BINDING DOMAIN-CONTAINING PROTEIN-RELATED"/>
    <property type="match status" value="1"/>
</dbReference>
<feature type="domain" description="3-beta hydroxysteroid dehydrogenase/isomerase" evidence="1">
    <location>
        <begin position="3"/>
        <end position="116"/>
    </location>
</feature>
<sequence>MDVVTGSNGIIGNVLVRELLKRGRRVRAFFRPTSDIKSLEGLDVEKVVGNIHDTGSLIKSFKGADIVYHLAAMISIMPGDRSLIHSINFEGTRNVINACLNCGVKRLVYTSTIHALKEPPLGTVIDENMP</sequence>
<dbReference type="GO" id="GO:0016616">
    <property type="term" value="F:oxidoreductase activity, acting on the CH-OH group of donors, NAD or NADP as acceptor"/>
    <property type="evidence" value="ECO:0007669"/>
    <property type="project" value="InterPro"/>
</dbReference>
<gene>
    <name evidence="2" type="ORF">S01H4_52705</name>
</gene>
<feature type="non-terminal residue" evidence="2">
    <location>
        <position position="130"/>
    </location>
</feature>
<dbReference type="EMBL" id="BART01030143">
    <property type="protein sequence ID" value="GAH14651.1"/>
    <property type="molecule type" value="Genomic_DNA"/>
</dbReference>
<dbReference type="InterPro" id="IPR051783">
    <property type="entry name" value="NAD(P)-dependent_oxidoreduct"/>
</dbReference>
<dbReference type="InterPro" id="IPR036291">
    <property type="entry name" value="NAD(P)-bd_dom_sf"/>
</dbReference>
<proteinExistence type="predicted"/>
<dbReference type="AlphaFoldDB" id="X1D1F8"/>
<reference evidence="2" key="1">
    <citation type="journal article" date="2014" name="Front. Microbiol.">
        <title>High frequency of phylogenetically diverse reductive dehalogenase-homologous genes in deep subseafloor sedimentary metagenomes.</title>
        <authorList>
            <person name="Kawai M."/>
            <person name="Futagami T."/>
            <person name="Toyoda A."/>
            <person name="Takaki Y."/>
            <person name="Nishi S."/>
            <person name="Hori S."/>
            <person name="Arai W."/>
            <person name="Tsubouchi T."/>
            <person name="Morono Y."/>
            <person name="Uchiyama I."/>
            <person name="Ito T."/>
            <person name="Fujiyama A."/>
            <person name="Inagaki F."/>
            <person name="Takami H."/>
        </authorList>
    </citation>
    <scope>NUCLEOTIDE SEQUENCE</scope>
    <source>
        <strain evidence="2">Expedition CK06-06</strain>
    </source>
</reference>
<protein>
    <recommendedName>
        <fullName evidence="1">3-beta hydroxysteroid dehydrogenase/isomerase domain-containing protein</fullName>
    </recommendedName>
</protein>
<accession>X1D1F8</accession>
<dbReference type="GO" id="GO:0005737">
    <property type="term" value="C:cytoplasm"/>
    <property type="evidence" value="ECO:0007669"/>
    <property type="project" value="TreeGrafter"/>
</dbReference>
<organism evidence="2">
    <name type="scientific">marine sediment metagenome</name>
    <dbReference type="NCBI Taxonomy" id="412755"/>
    <lineage>
        <taxon>unclassified sequences</taxon>
        <taxon>metagenomes</taxon>
        <taxon>ecological metagenomes</taxon>
    </lineage>
</organism>